<sequence length="167" mass="19046">MLSEFGRKEQRLAVEILKNVQASCQPTQPACLLQSTSLQKQHVEQVSWGHRSAARLTLRASRANRLQLFTEEPQEPESSTRSLVFSENSRRFRCMDERRSDSGTVRWERTQSANISILPACPQHRVWRGADFETHICGQVRGSQFLSQDDCRGSARAGTEKKNTLEE</sequence>
<protein>
    <submittedName>
        <fullName evidence="1">Uncharacterized protein</fullName>
    </submittedName>
</protein>
<dbReference type="AlphaFoldDB" id="A0A556V3H5"/>
<keyword evidence="2" id="KW-1185">Reference proteome</keyword>
<evidence type="ECO:0000313" key="2">
    <source>
        <dbReference type="Proteomes" id="UP000319801"/>
    </source>
</evidence>
<comment type="caution">
    <text evidence="1">The sequence shown here is derived from an EMBL/GenBank/DDBJ whole genome shotgun (WGS) entry which is preliminary data.</text>
</comment>
<name>A0A556V3H5_BAGYA</name>
<reference evidence="1 2" key="1">
    <citation type="journal article" date="2019" name="Genome Biol. Evol.">
        <title>Whole-Genome Sequencing of the Giant Devil Catfish, Bagarius yarrelli.</title>
        <authorList>
            <person name="Jiang W."/>
            <person name="Lv Y."/>
            <person name="Cheng L."/>
            <person name="Yang K."/>
            <person name="Chao B."/>
            <person name="Wang X."/>
            <person name="Li Y."/>
            <person name="Pan X."/>
            <person name="You X."/>
            <person name="Zhang Y."/>
            <person name="Yang J."/>
            <person name="Li J."/>
            <person name="Zhang X."/>
            <person name="Liu S."/>
            <person name="Sun C."/>
            <person name="Yang J."/>
            <person name="Shi Q."/>
        </authorList>
    </citation>
    <scope>NUCLEOTIDE SEQUENCE [LARGE SCALE GENOMIC DNA]</scope>
    <source>
        <strain evidence="1">JWS20170419001</strain>
        <tissue evidence="1">Muscle</tissue>
    </source>
</reference>
<gene>
    <name evidence="1" type="ORF">Baya_12525</name>
</gene>
<dbReference type="EMBL" id="VCAZ01000109">
    <property type="protein sequence ID" value="TST35103.1"/>
    <property type="molecule type" value="Genomic_DNA"/>
</dbReference>
<organism evidence="1 2">
    <name type="scientific">Bagarius yarrelli</name>
    <name type="common">Goonch</name>
    <name type="synonym">Bagrus yarrelli</name>
    <dbReference type="NCBI Taxonomy" id="175774"/>
    <lineage>
        <taxon>Eukaryota</taxon>
        <taxon>Metazoa</taxon>
        <taxon>Chordata</taxon>
        <taxon>Craniata</taxon>
        <taxon>Vertebrata</taxon>
        <taxon>Euteleostomi</taxon>
        <taxon>Actinopterygii</taxon>
        <taxon>Neopterygii</taxon>
        <taxon>Teleostei</taxon>
        <taxon>Ostariophysi</taxon>
        <taxon>Siluriformes</taxon>
        <taxon>Sisoridae</taxon>
        <taxon>Sisorinae</taxon>
        <taxon>Bagarius</taxon>
    </lineage>
</organism>
<accession>A0A556V3H5</accession>
<proteinExistence type="predicted"/>
<dbReference type="Proteomes" id="UP000319801">
    <property type="component" value="Unassembled WGS sequence"/>
</dbReference>
<evidence type="ECO:0000313" key="1">
    <source>
        <dbReference type="EMBL" id="TST35103.1"/>
    </source>
</evidence>